<evidence type="ECO:0000313" key="2">
    <source>
        <dbReference type="Proteomes" id="UP000607653"/>
    </source>
</evidence>
<dbReference type="Pfam" id="PF04646">
    <property type="entry name" value="DUF604"/>
    <property type="match status" value="1"/>
</dbReference>
<name>A0A822XSV6_NELNU</name>
<dbReference type="EMBL" id="DUZY01000001">
    <property type="protein sequence ID" value="DAD24694.1"/>
    <property type="molecule type" value="Genomic_DNA"/>
</dbReference>
<reference evidence="1 2" key="1">
    <citation type="journal article" date="2020" name="Mol. Biol. Evol.">
        <title>Distinct Expression and Methylation Patterns for Genes with Different Fates following a Single Whole-Genome Duplication in Flowering Plants.</title>
        <authorList>
            <person name="Shi T."/>
            <person name="Rahmani R.S."/>
            <person name="Gugger P.F."/>
            <person name="Wang M."/>
            <person name="Li H."/>
            <person name="Zhang Y."/>
            <person name="Li Z."/>
            <person name="Wang Q."/>
            <person name="Van de Peer Y."/>
            <person name="Marchal K."/>
            <person name="Chen J."/>
        </authorList>
    </citation>
    <scope>NUCLEOTIDE SEQUENCE [LARGE SCALE GENOMIC DNA]</scope>
    <source>
        <tissue evidence="1">Leaf</tissue>
    </source>
</reference>
<accession>A0A822XSV6</accession>
<dbReference type="InterPro" id="IPR006740">
    <property type="entry name" value="DUF604"/>
</dbReference>
<evidence type="ECO:0000313" key="1">
    <source>
        <dbReference type="EMBL" id="DAD24694.1"/>
    </source>
</evidence>
<sequence>MDRYQSVDLGRHMEAANADSSQLLQQIIYYDKKKNRAFSISWRYSAQINEDIHYPRLRLPFVFDTRCLSDDPWQLPHVFFFKSIVESARIELLSITCEDHCVIYDLVQEVAITLPTLSRRFGSSLLVRDSIW</sequence>
<comment type="caution">
    <text evidence="1">The sequence shown here is derived from an EMBL/GenBank/DDBJ whole genome shotgun (WGS) entry which is preliminary data.</text>
</comment>
<dbReference type="AlphaFoldDB" id="A0A822XSV6"/>
<dbReference type="PANTHER" id="PTHR10811">
    <property type="entry name" value="FRINGE-RELATED"/>
    <property type="match status" value="1"/>
</dbReference>
<protein>
    <submittedName>
        <fullName evidence="1">Uncharacterized protein</fullName>
    </submittedName>
</protein>
<dbReference type="Proteomes" id="UP000607653">
    <property type="component" value="Unassembled WGS sequence"/>
</dbReference>
<keyword evidence="2" id="KW-1185">Reference proteome</keyword>
<organism evidence="1 2">
    <name type="scientific">Nelumbo nucifera</name>
    <name type="common">Sacred lotus</name>
    <dbReference type="NCBI Taxonomy" id="4432"/>
    <lineage>
        <taxon>Eukaryota</taxon>
        <taxon>Viridiplantae</taxon>
        <taxon>Streptophyta</taxon>
        <taxon>Embryophyta</taxon>
        <taxon>Tracheophyta</taxon>
        <taxon>Spermatophyta</taxon>
        <taxon>Magnoliopsida</taxon>
        <taxon>Proteales</taxon>
        <taxon>Nelumbonaceae</taxon>
        <taxon>Nelumbo</taxon>
    </lineage>
</organism>
<gene>
    <name evidence="1" type="ORF">HUJ06_026158</name>
</gene>
<proteinExistence type="predicted"/>